<protein>
    <submittedName>
        <fullName evidence="1">Uncharacterized protein</fullName>
    </submittedName>
</protein>
<keyword evidence="2" id="KW-1185">Reference proteome</keyword>
<reference evidence="1 2" key="1">
    <citation type="submission" date="2023-03" db="EMBL/GenBank/DDBJ databases">
        <title>Host association and intracellularity evolved multiple times independently in the Rickettsiales.</title>
        <authorList>
            <person name="Castelli M."/>
            <person name="Nardi T."/>
            <person name="Gammuto L."/>
            <person name="Bellinzona G."/>
            <person name="Sabaneyeva E."/>
            <person name="Potekhin A."/>
            <person name="Serra V."/>
            <person name="Petroni G."/>
            <person name="Sassera D."/>
        </authorList>
    </citation>
    <scope>NUCLEOTIDE SEQUENCE [LARGE SCALE GENOMIC DNA]</scope>
    <source>
        <strain evidence="1 2">Sr 2-6</strain>
    </source>
</reference>
<proteinExistence type="predicted"/>
<gene>
    <name evidence="1" type="ORF">Megvenef_01073</name>
</gene>
<sequence length="66" mass="7312">MITYLAYLSSRYIVERPIFSCLAAAVGERPDSINFSAELNFSLSKVGRPGILPFSCTNQDLILQTL</sequence>
<organism evidence="1 2">
    <name type="scientific">Candidatus Megaera venefica</name>
    <dbReference type="NCBI Taxonomy" id="2055910"/>
    <lineage>
        <taxon>Bacteria</taxon>
        <taxon>Pseudomonadati</taxon>
        <taxon>Pseudomonadota</taxon>
        <taxon>Alphaproteobacteria</taxon>
        <taxon>Rickettsiales</taxon>
        <taxon>Rickettsiaceae</taxon>
        <taxon>Candidatus Megaera</taxon>
    </lineage>
</organism>
<evidence type="ECO:0000313" key="1">
    <source>
        <dbReference type="EMBL" id="MEA0971101.1"/>
    </source>
</evidence>
<name>A0ABU5ND33_9RICK</name>
<comment type="caution">
    <text evidence="1">The sequence shown here is derived from an EMBL/GenBank/DDBJ whole genome shotgun (WGS) entry which is preliminary data.</text>
</comment>
<dbReference type="Proteomes" id="UP001291687">
    <property type="component" value="Unassembled WGS sequence"/>
</dbReference>
<evidence type="ECO:0000313" key="2">
    <source>
        <dbReference type="Proteomes" id="UP001291687"/>
    </source>
</evidence>
<accession>A0ABU5ND33</accession>
<dbReference type="EMBL" id="JARJFB010000080">
    <property type="protein sequence ID" value="MEA0971101.1"/>
    <property type="molecule type" value="Genomic_DNA"/>
</dbReference>